<evidence type="ECO:0000256" key="1">
    <source>
        <dbReference type="ARBA" id="ARBA00024347"/>
    </source>
</evidence>
<accession>A0A315V1G2</accession>
<dbReference type="SUPFAM" id="SSF56399">
    <property type="entry name" value="ADP-ribosylation"/>
    <property type="match status" value="1"/>
</dbReference>
<dbReference type="AlphaFoldDB" id="A0A315V1G2"/>
<gene>
    <name evidence="3" type="ORF">CCH79_00016519</name>
</gene>
<evidence type="ECO:0000313" key="4">
    <source>
        <dbReference type="Proteomes" id="UP000250572"/>
    </source>
</evidence>
<dbReference type="Gene3D" id="3.90.175.10">
    <property type="entry name" value="Diphtheria Toxin, domain 1"/>
    <property type="match status" value="1"/>
</dbReference>
<dbReference type="GO" id="GO:0003950">
    <property type="term" value="F:NAD+ poly-ADP-ribosyltransferase activity"/>
    <property type="evidence" value="ECO:0007669"/>
    <property type="project" value="InterPro"/>
</dbReference>
<organism evidence="3 4">
    <name type="scientific">Gambusia affinis</name>
    <name type="common">Western mosquitofish</name>
    <name type="synonym">Heterandria affinis</name>
    <dbReference type="NCBI Taxonomy" id="33528"/>
    <lineage>
        <taxon>Eukaryota</taxon>
        <taxon>Metazoa</taxon>
        <taxon>Chordata</taxon>
        <taxon>Craniata</taxon>
        <taxon>Vertebrata</taxon>
        <taxon>Euteleostomi</taxon>
        <taxon>Actinopterygii</taxon>
        <taxon>Neopterygii</taxon>
        <taxon>Teleostei</taxon>
        <taxon>Neoteleostei</taxon>
        <taxon>Acanthomorphata</taxon>
        <taxon>Ovalentaria</taxon>
        <taxon>Atherinomorphae</taxon>
        <taxon>Cyprinodontiformes</taxon>
        <taxon>Poeciliidae</taxon>
        <taxon>Poeciliinae</taxon>
        <taxon>Gambusia</taxon>
    </lineage>
</organism>
<comment type="similarity">
    <text evidence="1">Belongs to the ARTD/PARP family.</text>
</comment>
<keyword evidence="4" id="KW-1185">Reference proteome</keyword>
<dbReference type="EMBL" id="NHOQ01002523">
    <property type="protein sequence ID" value="PWA16063.1"/>
    <property type="molecule type" value="Genomic_DNA"/>
</dbReference>
<dbReference type="PANTHER" id="PTHR36542:SF2">
    <property type="entry name" value="GIG2-LIKE PROTEIN DRED-RELATED"/>
    <property type="match status" value="1"/>
</dbReference>
<dbReference type="Proteomes" id="UP000250572">
    <property type="component" value="Unassembled WGS sequence"/>
</dbReference>
<dbReference type="Pfam" id="PF00644">
    <property type="entry name" value="PARP"/>
    <property type="match status" value="1"/>
</dbReference>
<dbReference type="GO" id="GO:0005737">
    <property type="term" value="C:cytoplasm"/>
    <property type="evidence" value="ECO:0007669"/>
    <property type="project" value="TreeGrafter"/>
</dbReference>
<proteinExistence type="inferred from homology"/>
<comment type="caution">
    <text evidence="3">The sequence shown here is derived from an EMBL/GenBank/DDBJ whole genome shotgun (WGS) entry which is preliminary data.</text>
</comment>
<sequence length="399" mass="44435">MEKENQQMFKLHRNVLIRSRMRFWRQTETDTTSALSSLQLPISSSRDSDSIMNRVQWAEDDFDLPAGVIRLVTPQPTDDKTYVMFHGTTRALAQIICQSGFQPSKDGMLGPGVYLSRDLQKASRYPIGHDEWDKAVIKVKVNVGKVKRIDRQKHPLQKTWHYHGYDTAWVPPNCGMVPSGLEENCVWDPRRITILRVINPTVVPAQHPHGYMIPVQQEFMVRCDPTGKGFLNRFKPNLIDAEQQQLMNQNRATLKRNLARVSRSSVDLHHVEPDIGLPVEGLATHLAAMAFLPGVRVAVLRQEAAVAEAAAAHLAPGVPQHVLPEVEGLPAVAAAERLLPCVDPQVHLQVALRVVALPTDVTHPLAEMGLQVELQVLLGVELVPADTAELRVVGLSVIH</sequence>
<protein>
    <recommendedName>
        <fullName evidence="2">PARP catalytic domain-containing protein</fullName>
    </recommendedName>
</protein>
<evidence type="ECO:0000313" key="3">
    <source>
        <dbReference type="EMBL" id="PWA16063.1"/>
    </source>
</evidence>
<feature type="domain" description="PARP catalytic" evidence="2">
    <location>
        <begin position="81"/>
        <end position="158"/>
    </location>
</feature>
<dbReference type="InterPro" id="IPR012317">
    <property type="entry name" value="Poly(ADP-ribose)pol_cat_dom"/>
</dbReference>
<name>A0A315V1G2_GAMAF</name>
<evidence type="ECO:0000259" key="2">
    <source>
        <dbReference type="Pfam" id="PF00644"/>
    </source>
</evidence>
<dbReference type="PANTHER" id="PTHR36542">
    <property type="entry name" value="GIG2-LIKE PROTEIN DRED-RELATED"/>
    <property type="match status" value="1"/>
</dbReference>
<reference evidence="3 4" key="1">
    <citation type="journal article" date="2018" name="G3 (Bethesda)">
        <title>A High-Quality Reference Genome for the Invasive Mosquitofish Gambusia affinis Using a Chicago Library.</title>
        <authorList>
            <person name="Hoffberg S.L."/>
            <person name="Troendle N.J."/>
            <person name="Glenn T.C."/>
            <person name="Mahmud O."/>
            <person name="Louha S."/>
            <person name="Chalopin D."/>
            <person name="Bennetzen J.L."/>
            <person name="Mauricio R."/>
        </authorList>
    </citation>
    <scope>NUCLEOTIDE SEQUENCE [LARGE SCALE GENOMIC DNA]</scope>
    <source>
        <strain evidence="3">NE01/NJP1002.9</strain>
        <tissue evidence="3">Muscle</tissue>
    </source>
</reference>